<organism evidence="3 4">
    <name type="scientific">Ornatilinea apprima</name>
    <dbReference type="NCBI Taxonomy" id="1134406"/>
    <lineage>
        <taxon>Bacteria</taxon>
        <taxon>Bacillati</taxon>
        <taxon>Chloroflexota</taxon>
        <taxon>Anaerolineae</taxon>
        <taxon>Anaerolineales</taxon>
        <taxon>Anaerolineaceae</taxon>
        <taxon>Ornatilinea</taxon>
    </lineage>
</organism>
<evidence type="ECO:0000259" key="2">
    <source>
        <dbReference type="Pfam" id="PF12146"/>
    </source>
</evidence>
<feature type="active site" description="Nucleophile" evidence="1">
    <location>
        <position position="96"/>
    </location>
</feature>
<evidence type="ECO:0000256" key="1">
    <source>
        <dbReference type="PIRSR" id="PIRSR017388-1"/>
    </source>
</evidence>
<dbReference type="PIRSF" id="PIRSF017388">
    <property type="entry name" value="Esterase_lipase"/>
    <property type="match status" value="1"/>
</dbReference>
<evidence type="ECO:0000313" key="3">
    <source>
        <dbReference type="EMBL" id="KPL70042.1"/>
    </source>
</evidence>
<proteinExistence type="predicted"/>
<feature type="active site" description="Charge relay system" evidence="1">
    <location>
        <position position="202"/>
    </location>
</feature>
<dbReference type="AlphaFoldDB" id="A0A0N8GKL6"/>
<dbReference type="InterPro" id="IPR012354">
    <property type="entry name" value="Esterase_lipase"/>
</dbReference>
<dbReference type="InterPro" id="IPR051044">
    <property type="entry name" value="MAG_DAG_Lipase"/>
</dbReference>
<comment type="caution">
    <text evidence="3">The sequence shown here is derived from an EMBL/GenBank/DDBJ whole genome shotgun (WGS) entry which is preliminary data.</text>
</comment>
<evidence type="ECO:0000313" key="4">
    <source>
        <dbReference type="Proteomes" id="UP000050417"/>
    </source>
</evidence>
<dbReference type="RefSeq" id="WP_075064521.1">
    <property type="nucleotide sequence ID" value="NZ_LGCL01000045.1"/>
</dbReference>
<accession>A0A0N8GKL6</accession>
<dbReference type="InterPro" id="IPR022742">
    <property type="entry name" value="Hydrolase_4"/>
</dbReference>
<name>A0A0N8GKL6_9CHLR</name>
<keyword evidence="4" id="KW-1185">Reference proteome</keyword>
<dbReference type="EMBL" id="LGCL01000045">
    <property type="protein sequence ID" value="KPL70042.1"/>
    <property type="molecule type" value="Genomic_DNA"/>
</dbReference>
<dbReference type="Pfam" id="PF12146">
    <property type="entry name" value="Hydrolase_4"/>
    <property type="match status" value="1"/>
</dbReference>
<reference evidence="3 4" key="1">
    <citation type="submission" date="2015-07" db="EMBL/GenBank/DDBJ databases">
        <title>Genome sequence of Ornatilinea apprima DSM 23815.</title>
        <authorList>
            <person name="Hemp J."/>
            <person name="Ward L.M."/>
            <person name="Pace L.A."/>
            <person name="Fischer W.W."/>
        </authorList>
    </citation>
    <scope>NUCLEOTIDE SEQUENCE [LARGE SCALE GENOMIC DNA]</scope>
    <source>
        <strain evidence="3 4">P3M-1</strain>
    </source>
</reference>
<sequence length="259" mass="28706">MALHPLIPGAEPFFYPGNRTGVLLVHGFTGTPFEMREMGQNLAARGLTVLGIRLAGHASTPADMRSVRWGDWLANVEDGLNYLKNASDEVFLAGLSLGAILSLVAAARWDGLYPIRGVISLSCVVNLPSDWRVSFIRPLSLLQPYQQQAPGDFRNADAAANHICYPRYPTRSLAELRDLMAVMRAELERVRVPVFLAQSRLDAIAGPRSLPYLAEHLKNAPQTHLWLERSGHVINREPEREQLFDAAYTFIRAHSALTG</sequence>
<dbReference type="STRING" id="1134406.ADN00_18455"/>
<feature type="domain" description="Serine aminopeptidase S33" evidence="2">
    <location>
        <begin position="20"/>
        <end position="239"/>
    </location>
</feature>
<dbReference type="PANTHER" id="PTHR11614">
    <property type="entry name" value="PHOSPHOLIPASE-RELATED"/>
    <property type="match status" value="1"/>
</dbReference>
<protein>
    <recommendedName>
        <fullName evidence="2">Serine aminopeptidase S33 domain-containing protein</fullName>
    </recommendedName>
</protein>
<gene>
    <name evidence="3" type="ORF">ADN00_18455</name>
</gene>
<dbReference type="Proteomes" id="UP000050417">
    <property type="component" value="Unassembled WGS sequence"/>
</dbReference>
<dbReference type="Gene3D" id="3.40.50.1820">
    <property type="entry name" value="alpha/beta hydrolase"/>
    <property type="match status" value="1"/>
</dbReference>
<dbReference type="GO" id="GO:0052689">
    <property type="term" value="F:carboxylic ester hydrolase activity"/>
    <property type="evidence" value="ECO:0007669"/>
    <property type="project" value="InterPro"/>
</dbReference>
<dbReference type="SUPFAM" id="SSF53474">
    <property type="entry name" value="alpha/beta-Hydrolases"/>
    <property type="match status" value="1"/>
</dbReference>
<dbReference type="OrthoDB" id="9786110at2"/>
<dbReference type="InterPro" id="IPR029058">
    <property type="entry name" value="AB_hydrolase_fold"/>
</dbReference>
<feature type="active site" description="Charge relay system" evidence="1">
    <location>
        <position position="232"/>
    </location>
</feature>